<dbReference type="InterPro" id="IPR039477">
    <property type="entry name" value="ILEI/PANDER_dom"/>
</dbReference>
<keyword evidence="6" id="KW-0325">Glycoprotein</keyword>
<dbReference type="PROSITE" id="PS52031">
    <property type="entry name" value="GG_LECTIN"/>
    <property type="match status" value="1"/>
</dbReference>
<name>A0A8C9FXH4_PAVCR</name>
<dbReference type="PROSITE" id="PS51484">
    <property type="entry name" value="G8"/>
    <property type="match status" value="1"/>
</dbReference>
<dbReference type="GO" id="GO:0016020">
    <property type="term" value="C:membrane"/>
    <property type="evidence" value="ECO:0007669"/>
    <property type="project" value="UniProtKB-SubCell"/>
</dbReference>
<dbReference type="AlphaFoldDB" id="A0A8C9FXH4"/>
<evidence type="ECO:0000256" key="7">
    <source>
        <dbReference type="PROSITE-ProRule" id="PRU01375"/>
    </source>
</evidence>
<evidence type="ECO:0000259" key="9">
    <source>
        <dbReference type="PROSITE" id="PS51484"/>
    </source>
</evidence>
<dbReference type="CDD" id="cd13938">
    <property type="entry name" value="PANDER_like_TMEM2"/>
    <property type="match status" value="1"/>
</dbReference>
<dbReference type="Pfam" id="PF24606">
    <property type="entry name" value="CEMIP_beta-hel"/>
    <property type="match status" value="1"/>
</dbReference>
<protein>
    <recommendedName>
        <fullName evidence="9">G8 domain-containing protein</fullName>
    </recommendedName>
</protein>
<dbReference type="GO" id="GO:0030246">
    <property type="term" value="F:carbohydrate binding"/>
    <property type="evidence" value="ECO:0007669"/>
    <property type="project" value="UniProtKB-UniRule"/>
</dbReference>
<evidence type="ECO:0000256" key="1">
    <source>
        <dbReference type="ARBA" id="ARBA00004196"/>
    </source>
</evidence>
<dbReference type="GO" id="GO:0004553">
    <property type="term" value="F:hydrolase activity, hydrolyzing O-glycosyl compounds"/>
    <property type="evidence" value="ECO:0007669"/>
    <property type="project" value="UniProtKB-ARBA"/>
</dbReference>
<evidence type="ECO:0000256" key="6">
    <source>
        <dbReference type="ARBA" id="ARBA00023180"/>
    </source>
</evidence>
<evidence type="ECO:0000256" key="3">
    <source>
        <dbReference type="ARBA" id="ARBA00022734"/>
    </source>
</evidence>
<keyword evidence="3 7" id="KW-0430">Lectin</keyword>
<dbReference type="InterPro" id="IPR019316">
    <property type="entry name" value="G8_domain"/>
</dbReference>
<accession>A0A8C9FXH4</accession>
<dbReference type="InterPro" id="IPR055401">
    <property type="entry name" value="CEMIP_beta-hel_dom"/>
</dbReference>
<dbReference type="PANTHER" id="PTHR15535:SF24">
    <property type="entry name" value="HYALURONOGLUCOSAMINIDASE"/>
    <property type="match status" value="1"/>
</dbReference>
<evidence type="ECO:0000313" key="11">
    <source>
        <dbReference type="Proteomes" id="UP000694428"/>
    </source>
</evidence>
<dbReference type="SMART" id="SM01225">
    <property type="entry name" value="G8"/>
    <property type="match status" value="1"/>
</dbReference>
<dbReference type="Proteomes" id="UP000694428">
    <property type="component" value="Unplaced"/>
</dbReference>
<reference evidence="10" key="2">
    <citation type="submission" date="2025-09" db="UniProtKB">
        <authorList>
            <consortium name="Ensembl"/>
        </authorList>
    </citation>
    <scope>IDENTIFICATION</scope>
</reference>
<dbReference type="InterPro" id="IPR052252">
    <property type="entry name" value="CEMIP/CEMIP2"/>
</dbReference>
<reference evidence="10" key="1">
    <citation type="submission" date="2025-08" db="UniProtKB">
        <authorList>
            <consortium name="Ensembl"/>
        </authorList>
    </citation>
    <scope>IDENTIFICATION</scope>
</reference>
<dbReference type="Pfam" id="PF15711">
    <property type="entry name" value="ILEI"/>
    <property type="match status" value="1"/>
</dbReference>
<feature type="domain" description="G8" evidence="9">
    <location>
        <begin position="196"/>
        <end position="319"/>
    </location>
</feature>
<dbReference type="Pfam" id="PF10162">
    <property type="entry name" value="G8"/>
    <property type="match status" value="1"/>
</dbReference>
<dbReference type="Ensembl" id="ENSPSTT00000022844.1">
    <property type="protein sequence ID" value="ENSPSTP00000021758.1"/>
    <property type="gene ID" value="ENSPSTG00000015910.1"/>
</dbReference>
<dbReference type="PANTHER" id="PTHR15535">
    <property type="entry name" value="TRANSMEMBRANE PROTEIN 2-RELATED"/>
    <property type="match status" value="1"/>
</dbReference>
<evidence type="ECO:0000313" key="10">
    <source>
        <dbReference type="Ensembl" id="ENSPSTP00000021758.1"/>
    </source>
</evidence>
<proteinExistence type="predicted"/>
<keyword evidence="11" id="KW-1185">Reference proteome</keyword>
<evidence type="ECO:0000256" key="2">
    <source>
        <dbReference type="ARBA" id="ARBA00004370"/>
    </source>
</evidence>
<sequence length="655" mass="72501">MLVLVAVLGARPEAARSVPRQRRYEHSPGPSSSRWDVEHEELLHSQSTLPRAVGPHRPSPQLHPNASRSSLSQNLGPKLQEKQLSCDVLLKLSRYISVDTFGPGLAWNLFRLYNCDRDAKLPKMYVSPLKMARHKLRPFLLHRMLRLLGNVGMLTEGQQHKVFALLKEHVLKARKIAPKPEVENSGPCPQLAPHLAPWHPGSDTRRHVVVGRGAALRLESSAAFHSLVIRDGGKVVFADRPHGPPITLRARYILIQDGGELHVGSERCPYASRAIISLYGRAADGAAVDGFGQKFLGVGRGGVLELHGRRPRSWTLLDKTLHPGGLRHGPYSSERRWGSRGLNLRVLDAGTGRVAAAGRFDTHLRAAECHRLRDFLALLPEGSVVAAAVGDSAARSLTLETRLLLRDRLHSQHISRLGYRQPWALVGILGGDPLSTAEDKREYHGNGTTGLAVAQRDFLTYDGTRFTVTAFSGWIKGVPHNGFKVEVSKGIILHLVDDVRSWLPGDRIVVASTDYSMHQAEEFNLLPCPECKSNQVKIDGSPLYLHIGEVIDGIDMRAEVGLLTRNILIQGEMEDSCYGENQCQFFSFDTFGGHIKILANFSSVHMSGVELKNMGQQILGSYPVHFHMAADVDERGGYQRPTYLDNLAIHHCFSR</sequence>
<organism evidence="10 11">
    <name type="scientific">Pavo cristatus</name>
    <name type="common">Indian peafowl</name>
    <name type="synonym">Blue peafowl</name>
    <dbReference type="NCBI Taxonomy" id="9049"/>
    <lineage>
        <taxon>Eukaryota</taxon>
        <taxon>Metazoa</taxon>
        <taxon>Chordata</taxon>
        <taxon>Craniata</taxon>
        <taxon>Vertebrata</taxon>
        <taxon>Euteleostomi</taxon>
        <taxon>Archelosauria</taxon>
        <taxon>Archosauria</taxon>
        <taxon>Dinosauria</taxon>
        <taxon>Saurischia</taxon>
        <taxon>Theropoda</taxon>
        <taxon>Coelurosauria</taxon>
        <taxon>Aves</taxon>
        <taxon>Neognathae</taxon>
        <taxon>Galloanserae</taxon>
        <taxon>Galliformes</taxon>
        <taxon>Phasianidae</taxon>
        <taxon>Phasianinae</taxon>
        <taxon>Pavo</taxon>
    </lineage>
</organism>
<evidence type="ECO:0000256" key="4">
    <source>
        <dbReference type="ARBA" id="ARBA00022737"/>
    </source>
</evidence>
<keyword evidence="5" id="KW-0472">Membrane</keyword>
<feature type="region of interest" description="Disordered" evidence="8">
    <location>
        <begin position="15"/>
        <end position="73"/>
    </location>
</feature>
<keyword evidence="4" id="KW-0677">Repeat</keyword>
<comment type="subcellular location">
    <subcellularLocation>
        <location evidence="1">Cell envelope</location>
    </subcellularLocation>
    <subcellularLocation>
        <location evidence="2">Membrane</location>
    </subcellularLocation>
</comment>
<evidence type="ECO:0000256" key="5">
    <source>
        <dbReference type="ARBA" id="ARBA00023136"/>
    </source>
</evidence>
<evidence type="ECO:0000256" key="8">
    <source>
        <dbReference type="SAM" id="MobiDB-lite"/>
    </source>
</evidence>
<feature type="compositionally biased region" description="Polar residues" evidence="8">
    <location>
        <begin position="62"/>
        <end position="73"/>
    </location>
</feature>
<dbReference type="InterPro" id="IPR039473">
    <property type="entry name" value="TMEM2_PANDER-like"/>
</dbReference>